<evidence type="ECO:0000313" key="9">
    <source>
        <dbReference type="EMBL" id="RPE96243.1"/>
    </source>
</evidence>
<dbReference type="InterPro" id="IPR012337">
    <property type="entry name" value="RNaseH-like_sf"/>
</dbReference>
<sequence>MNQHIDFNWIDTNEKLIIACRDCKHASVVALDTEFVRIRSFFPKLGLLQLFDGKKVYLIDPLTISDFTPFIELLKNPNILKVLHACGEDLEVFQHYFNQLPEPMIDTQVIGKFIGLGISVGFSKLVDHYYQIKLDKSSSRTDWLARPLNEKQLQYAAADVRYLLPIYQKMQVSLIQTCWQKAVEEECHYLKAKKLIEFDVDKAYKKIGNAWQLNSQQLSVLQLLENWRYKEAQKRDLALNFVVKEQSLLQIAKLQPKHTACLLEFMHPNEVRLHGKKLLLLVEQAKNIAAENYPEPIHRLIDAPHYKRDMHFLKKAVQECQPQDLPTEVFASKRQLEQLFKWQMQGQPQDQKPELLFGWRSEFGNRLLEKYRIFLQANQ</sequence>
<dbReference type="Gene3D" id="3.30.420.10">
    <property type="entry name" value="Ribonuclease H-like superfamily/Ribonuclease H"/>
    <property type="match status" value="1"/>
</dbReference>
<dbReference type="KEGG" id="fcl:A4G17_07635"/>
<dbReference type="Pfam" id="PF01612">
    <property type="entry name" value="DNA_pol_A_exo1"/>
    <property type="match status" value="1"/>
</dbReference>
<dbReference type="NCBIfam" id="TIGR01388">
    <property type="entry name" value="rnd"/>
    <property type="match status" value="1"/>
</dbReference>
<comment type="function">
    <text evidence="6">Exonuclease involved in the 3' processing of various precursor tRNAs. Initiates hydrolysis at the 3'-terminus of an RNA molecule and releases 5'-mononucleotides.</text>
</comment>
<dbReference type="PANTHER" id="PTHR47649">
    <property type="entry name" value="RIBONUCLEASE D"/>
    <property type="match status" value="1"/>
</dbReference>
<protein>
    <recommendedName>
        <fullName evidence="6">Ribonuclease D</fullName>
        <shortName evidence="6">RNase D</shortName>
        <ecNumber evidence="6">3.1.13.5</ecNumber>
    </recommendedName>
</protein>
<dbReference type="EC" id="3.1.13.5" evidence="6"/>
<dbReference type="EMBL" id="CP015029">
    <property type="protein sequence ID" value="QIM65321.1"/>
    <property type="molecule type" value="Genomic_DNA"/>
</dbReference>
<keyword evidence="5 6" id="KW-0269">Exonuclease</keyword>
<dbReference type="SMART" id="SM00341">
    <property type="entry name" value="HRDC"/>
    <property type="match status" value="1"/>
</dbReference>
<dbReference type="InterPro" id="IPR044876">
    <property type="entry name" value="HRDC_dom_sf"/>
</dbReference>
<comment type="catalytic activity">
    <reaction evidence="6">
        <text>Exonucleolytic cleavage that removes extra residues from the 3'-terminus of tRNA to produce 5'-mononucleotides.</text>
        <dbReference type="EC" id="3.1.13.5"/>
    </reaction>
</comment>
<reference evidence="8 11" key="1">
    <citation type="submission" date="2016-03" db="EMBL/GenBank/DDBJ databases">
        <authorList>
            <person name="Hansen M.J."/>
            <person name="Bojesen A.M."/>
            <person name="Planet P."/>
        </authorList>
    </citation>
    <scope>NUCLEOTIDE SEQUENCE [LARGE SCALE GENOMIC DNA]</scope>
    <source>
        <strain evidence="8 11">HPA 21</strain>
    </source>
</reference>
<name>A0AAE6X7K5_9PAST</name>
<keyword evidence="1 6" id="KW-0963">Cytoplasm</keyword>
<evidence type="ECO:0000256" key="4">
    <source>
        <dbReference type="ARBA" id="ARBA00022801"/>
    </source>
</evidence>
<keyword evidence="2 6" id="KW-0819">tRNA processing</keyword>
<dbReference type="EMBL" id="RKQT01000001">
    <property type="protein sequence ID" value="RPE96243.1"/>
    <property type="molecule type" value="Genomic_DNA"/>
</dbReference>
<dbReference type="PANTHER" id="PTHR47649:SF1">
    <property type="entry name" value="RIBONUCLEASE D"/>
    <property type="match status" value="1"/>
</dbReference>
<dbReference type="Gene3D" id="1.10.150.80">
    <property type="entry name" value="HRDC domain"/>
    <property type="match status" value="2"/>
</dbReference>
<proteinExistence type="inferred from homology"/>
<dbReference type="PROSITE" id="PS50967">
    <property type="entry name" value="HRDC"/>
    <property type="match status" value="1"/>
</dbReference>
<reference evidence="9 10" key="2">
    <citation type="submission" date="2018-11" db="EMBL/GenBank/DDBJ databases">
        <title>Genomic Encyclopedia of Type Strains, Phase IV (KMG-IV): sequencing the most valuable type-strain genomes for metagenomic binning, comparative biology and taxonomic classification.</title>
        <authorList>
            <person name="Goeker M."/>
        </authorList>
    </citation>
    <scope>NUCLEOTIDE SEQUENCE [LARGE SCALE GENOMIC DNA]</scope>
    <source>
        <strain evidence="9 10">DSM 25797</strain>
    </source>
</reference>
<keyword evidence="4 6" id="KW-0378">Hydrolase</keyword>
<dbReference type="InterPro" id="IPR006292">
    <property type="entry name" value="RNase_D"/>
</dbReference>
<evidence type="ECO:0000313" key="10">
    <source>
        <dbReference type="Proteomes" id="UP000276901"/>
    </source>
</evidence>
<keyword evidence="3 6" id="KW-0540">Nuclease</keyword>
<dbReference type="GO" id="GO:0005737">
    <property type="term" value="C:cytoplasm"/>
    <property type="evidence" value="ECO:0007669"/>
    <property type="project" value="UniProtKB-SubCell"/>
</dbReference>
<dbReference type="HAMAP" id="MF_01899">
    <property type="entry name" value="RNase_D"/>
    <property type="match status" value="1"/>
</dbReference>
<feature type="domain" description="HRDC" evidence="7">
    <location>
        <begin position="214"/>
        <end position="292"/>
    </location>
</feature>
<accession>A0AAE6X7K5</accession>
<evidence type="ECO:0000259" key="7">
    <source>
        <dbReference type="PROSITE" id="PS50967"/>
    </source>
</evidence>
<dbReference type="AlphaFoldDB" id="A0AAE6X7K5"/>
<evidence type="ECO:0000256" key="1">
    <source>
        <dbReference type="ARBA" id="ARBA00022490"/>
    </source>
</evidence>
<dbReference type="Pfam" id="PF21293">
    <property type="entry name" value="RNAseD_HRDC_C"/>
    <property type="match status" value="1"/>
</dbReference>
<gene>
    <name evidence="6" type="primary">rnd</name>
    <name evidence="8" type="ORF">A4G17_07635</name>
    <name evidence="9" type="ORF">EDC49_0632</name>
</gene>
<evidence type="ECO:0000256" key="3">
    <source>
        <dbReference type="ARBA" id="ARBA00022722"/>
    </source>
</evidence>
<dbReference type="SMART" id="SM00474">
    <property type="entry name" value="35EXOc"/>
    <property type="match status" value="1"/>
</dbReference>
<dbReference type="InterPro" id="IPR002562">
    <property type="entry name" value="3'-5'_exonuclease_dom"/>
</dbReference>
<evidence type="ECO:0000256" key="5">
    <source>
        <dbReference type="ARBA" id="ARBA00022839"/>
    </source>
</evidence>
<comment type="similarity">
    <text evidence="6">Belongs to the RNase D family.</text>
</comment>
<evidence type="ECO:0000256" key="2">
    <source>
        <dbReference type="ARBA" id="ARBA00022694"/>
    </source>
</evidence>
<dbReference type="GO" id="GO:0000166">
    <property type="term" value="F:nucleotide binding"/>
    <property type="evidence" value="ECO:0007669"/>
    <property type="project" value="InterPro"/>
</dbReference>
<comment type="cofactor">
    <cofactor evidence="6">
        <name>a divalent metal cation</name>
        <dbReference type="ChEBI" id="CHEBI:60240"/>
    </cofactor>
</comment>
<dbReference type="GO" id="GO:0003676">
    <property type="term" value="F:nucleic acid binding"/>
    <property type="evidence" value="ECO:0007669"/>
    <property type="project" value="InterPro"/>
</dbReference>
<dbReference type="InterPro" id="IPR010997">
    <property type="entry name" value="HRDC-like_sf"/>
</dbReference>
<dbReference type="GO" id="GO:0008408">
    <property type="term" value="F:3'-5' exonuclease activity"/>
    <property type="evidence" value="ECO:0007669"/>
    <property type="project" value="InterPro"/>
</dbReference>
<evidence type="ECO:0000313" key="8">
    <source>
        <dbReference type="EMBL" id="QIM65321.1"/>
    </source>
</evidence>
<dbReference type="InterPro" id="IPR051086">
    <property type="entry name" value="RNase_D-like"/>
</dbReference>
<dbReference type="InterPro" id="IPR048579">
    <property type="entry name" value="RNAseD_HRDC_C"/>
</dbReference>
<dbReference type="GO" id="GO:0042780">
    <property type="term" value="P:tRNA 3'-end processing"/>
    <property type="evidence" value="ECO:0007669"/>
    <property type="project" value="UniProtKB-UniRule"/>
</dbReference>
<evidence type="ECO:0000313" key="11">
    <source>
        <dbReference type="Proteomes" id="UP000502287"/>
    </source>
</evidence>
<organism evidence="8 11">
    <name type="scientific">Frederiksenia canicola</name>
    <dbReference type="NCBI Taxonomy" id="123824"/>
    <lineage>
        <taxon>Bacteria</taxon>
        <taxon>Pseudomonadati</taxon>
        <taxon>Pseudomonadota</taxon>
        <taxon>Gammaproteobacteria</taxon>
        <taxon>Pasteurellales</taxon>
        <taxon>Pasteurellaceae</taxon>
        <taxon>Frederiksenia</taxon>
    </lineage>
</organism>
<dbReference type="Pfam" id="PF00570">
    <property type="entry name" value="HRDC"/>
    <property type="match status" value="1"/>
</dbReference>
<evidence type="ECO:0000256" key="6">
    <source>
        <dbReference type="HAMAP-Rule" id="MF_01899"/>
    </source>
</evidence>
<dbReference type="SUPFAM" id="SSF47819">
    <property type="entry name" value="HRDC-like"/>
    <property type="match status" value="2"/>
</dbReference>
<comment type="subcellular location">
    <subcellularLocation>
        <location evidence="6">Cytoplasm</location>
    </subcellularLocation>
</comment>
<dbReference type="InterPro" id="IPR002121">
    <property type="entry name" value="HRDC_dom"/>
</dbReference>
<dbReference type="CDD" id="cd06142">
    <property type="entry name" value="RNaseD_exo"/>
    <property type="match status" value="1"/>
</dbReference>
<dbReference type="InterPro" id="IPR036397">
    <property type="entry name" value="RNaseH_sf"/>
</dbReference>
<dbReference type="Proteomes" id="UP000276901">
    <property type="component" value="Unassembled WGS sequence"/>
</dbReference>
<dbReference type="Proteomes" id="UP000502287">
    <property type="component" value="Chromosome"/>
</dbReference>
<dbReference type="GO" id="GO:0033890">
    <property type="term" value="F:ribonuclease D activity"/>
    <property type="evidence" value="ECO:0007669"/>
    <property type="project" value="UniProtKB-UniRule"/>
</dbReference>
<dbReference type="SUPFAM" id="SSF53098">
    <property type="entry name" value="Ribonuclease H-like"/>
    <property type="match status" value="1"/>
</dbReference>
<dbReference type="RefSeq" id="WP_123956147.1">
    <property type="nucleotide sequence ID" value="NZ_CP015029.1"/>
</dbReference>
<keyword evidence="10" id="KW-1185">Reference proteome</keyword>